<dbReference type="InterPro" id="IPR041121">
    <property type="entry name" value="SDH_C"/>
</dbReference>
<feature type="domain" description="Shikimate dehydrogenase substrate binding N-terminal" evidence="3">
    <location>
        <begin position="11"/>
        <end position="93"/>
    </location>
</feature>
<evidence type="ECO:0000313" key="5">
    <source>
        <dbReference type="EMBL" id="TQL60771.1"/>
    </source>
</evidence>
<evidence type="ECO:0000313" key="6">
    <source>
        <dbReference type="Proteomes" id="UP000319514"/>
    </source>
</evidence>
<dbReference type="NCBIfam" id="NF001311">
    <property type="entry name" value="PRK00258.1-3"/>
    <property type="match status" value="1"/>
</dbReference>
<dbReference type="GO" id="GO:0009073">
    <property type="term" value="P:aromatic amino acid family biosynthetic process"/>
    <property type="evidence" value="ECO:0007669"/>
    <property type="project" value="UniProtKB-KW"/>
</dbReference>
<dbReference type="InterPro" id="IPR013708">
    <property type="entry name" value="Shikimate_DH-bd_N"/>
</dbReference>
<dbReference type="GO" id="GO:0005829">
    <property type="term" value="C:cytosol"/>
    <property type="evidence" value="ECO:0007669"/>
    <property type="project" value="TreeGrafter"/>
</dbReference>
<evidence type="ECO:0000256" key="2">
    <source>
        <dbReference type="ARBA" id="ARBA00023141"/>
    </source>
</evidence>
<dbReference type="Pfam" id="PF18317">
    <property type="entry name" value="SDH_C"/>
    <property type="match status" value="1"/>
</dbReference>
<dbReference type="InterPro" id="IPR046346">
    <property type="entry name" value="Aminoacid_DH-like_N_sf"/>
</dbReference>
<dbReference type="GO" id="GO:0009423">
    <property type="term" value="P:chorismate biosynthetic process"/>
    <property type="evidence" value="ECO:0007669"/>
    <property type="project" value="TreeGrafter"/>
</dbReference>
<dbReference type="RefSeq" id="WP_343968017.1">
    <property type="nucleotide sequence ID" value="NZ_BAAAKX010000016.1"/>
</dbReference>
<accession>A0A542ZK90</accession>
<dbReference type="GO" id="GO:0050661">
    <property type="term" value="F:NADP binding"/>
    <property type="evidence" value="ECO:0007669"/>
    <property type="project" value="TreeGrafter"/>
</dbReference>
<dbReference type="CDD" id="cd01065">
    <property type="entry name" value="NAD_bind_Shikimate_DH"/>
    <property type="match status" value="1"/>
</dbReference>
<dbReference type="PANTHER" id="PTHR21089:SF1">
    <property type="entry name" value="BIFUNCTIONAL 3-DEHYDROQUINATE DEHYDRATASE_SHIKIMATE DEHYDROGENASE, CHLOROPLASTIC"/>
    <property type="match status" value="1"/>
</dbReference>
<keyword evidence="2" id="KW-0028">Amino-acid biosynthesis</keyword>
<comment type="pathway">
    <text evidence="1">Metabolic intermediate biosynthesis; chorismate biosynthesis; chorismate from D-erythrose 4-phosphate and phosphoenolpyruvate: step 4/7.</text>
</comment>
<proteinExistence type="predicted"/>
<dbReference type="Gene3D" id="3.40.50.720">
    <property type="entry name" value="NAD(P)-binding Rossmann-like Domain"/>
    <property type="match status" value="1"/>
</dbReference>
<dbReference type="AlphaFoldDB" id="A0A542ZK90"/>
<protein>
    <submittedName>
        <fullName evidence="5">Shikimate dehydrogenase</fullName>
    </submittedName>
</protein>
<keyword evidence="6" id="KW-1185">Reference proteome</keyword>
<gene>
    <name evidence="5" type="ORF">FB474_2168</name>
</gene>
<evidence type="ECO:0000259" key="3">
    <source>
        <dbReference type="Pfam" id="PF08501"/>
    </source>
</evidence>
<keyword evidence="2" id="KW-0057">Aromatic amino acid biosynthesis</keyword>
<dbReference type="SUPFAM" id="SSF51735">
    <property type="entry name" value="NAD(P)-binding Rossmann-fold domains"/>
    <property type="match status" value="1"/>
</dbReference>
<evidence type="ECO:0000256" key="1">
    <source>
        <dbReference type="ARBA" id="ARBA00004871"/>
    </source>
</evidence>
<organism evidence="5 6">
    <name type="scientific">Oryzihumus leptocrescens</name>
    <dbReference type="NCBI Taxonomy" id="297536"/>
    <lineage>
        <taxon>Bacteria</taxon>
        <taxon>Bacillati</taxon>
        <taxon>Actinomycetota</taxon>
        <taxon>Actinomycetes</taxon>
        <taxon>Micrococcales</taxon>
        <taxon>Intrasporangiaceae</taxon>
        <taxon>Oryzihumus</taxon>
    </lineage>
</organism>
<dbReference type="GO" id="GO:0019632">
    <property type="term" value="P:shikimate metabolic process"/>
    <property type="evidence" value="ECO:0007669"/>
    <property type="project" value="TreeGrafter"/>
</dbReference>
<name>A0A542ZK90_9MICO</name>
<dbReference type="SUPFAM" id="SSF53223">
    <property type="entry name" value="Aminoacid dehydrogenase-like, N-terminal domain"/>
    <property type="match status" value="1"/>
</dbReference>
<dbReference type="Gene3D" id="3.40.50.10860">
    <property type="entry name" value="Leucine Dehydrogenase, chain A, domain 1"/>
    <property type="match status" value="1"/>
</dbReference>
<dbReference type="GO" id="GO:0004764">
    <property type="term" value="F:shikimate 3-dehydrogenase (NADP+) activity"/>
    <property type="evidence" value="ECO:0007669"/>
    <property type="project" value="InterPro"/>
</dbReference>
<dbReference type="InterPro" id="IPR022893">
    <property type="entry name" value="Shikimate_DH_fam"/>
</dbReference>
<dbReference type="Proteomes" id="UP000319514">
    <property type="component" value="Unassembled WGS sequence"/>
</dbReference>
<dbReference type="InterPro" id="IPR036291">
    <property type="entry name" value="NAD(P)-bd_dom_sf"/>
</dbReference>
<dbReference type="EMBL" id="VFOQ01000001">
    <property type="protein sequence ID" value="TQL60771.1"/>
    <property type="molecule type" value="Genomic_DNA"/>
</dbReference>
<reference evidence="5 6" key="1">
    <citation type="submission" date="2019-06" db="EMBL/GenBank/DDBJ databases">
        <title>Sequencing the genomes of 1000 actinobacteria strains.</title>
        <authorList>
            <person name="Klenk H.-P."/>
        </authorList>
    </citation>
    <scope>NUCLEOTIDE SEQUENCE [LARGE SCALE GENOMIC DNA]</scope>
    <source>
        <strain evidence="5 6">DSM 18082</strain>
    </source>
</reference>
<comment type="caution">
    <text evidence="5">The sequence shown here is derived from an EMBL/GenBank/DDBJ whole genome shotgun (WGS) entry which is preliminary data.</text>
</comment>
<dbReference type="Pfam" id="PF08501">
    <property type="entry name" value="Shikimate_dh_N"/>
    <property type="match status" value="1"/>
</dbReference>
<evidence type="ECO:0000259" key="4">
    <source>
        <dbReference type="Pfam" id="PF18317"/>
    </source>
</evidence>
<feature type="domain" description="SDH C-terminal" evidence="4">
    <location>
        <begin position="253"/>
        <end position="281"/>
    </location>
</feature>
<dbReference type="PANTHER" id="PTHR21089">
    <property type="entry name" value="SHIKIMATE DEHYDROGENASE"/>
    <property type="match status" value="1"/>
</dbReference>
<sequence>MLSRSGHLAAVLGSPVVHSLSPALHNAAYRALRLDSWRYCAHEVRESALVDFVSGLGPEWAGLSLTMPLKEVAFRVADEVSPLAREVGAVNTLVRLPGDGWAAHNTDVHGVEQALAGAGLTTLEEAVVLGSGATARSVLAALARLGARRVTFAVRDRARPETLAHAERAGVEVQVRPLSDVARLATATPLVVSTLPGGAGEQVAADLAAAVPPGSWPGTAAGSGPVLFDVVYVGWPTPLARTFSGRGSVVVSGFEMLVHQAGAQVELMTGLEPPLEVMRAAGLAELARQ</sequence>